<evidence type="ECO:0000313" key="2">
    <source>
        <dbReference type="Proteomes" id="UP001549076"/>
    </source>
</evidence>
<proteinExistence type="predicted"/>
<evidence type="ECO:0000313" key="1">
    <source>
        <dbReference type="EMBL" id="MET3792763.1"/>
    </source>
</evidence>
<reference evidence="1 2" key="1">
    <citation type="submission" date="2024-06" db="EMBL/GenBank/DDBJ databases">
        <title>Genomic Encyclopedia of Type Strains, Phase IV (KMG-IV): sequencing the most valuable type-strain genomes for metagenomic binning, comparative biology and taxonomic classification.</title>
        <authorList>
            <person name="Goeker M."/>
        </authorList>
    </citation>
    <scope>NUCLEOTIDE SEQUENCE [LARGE SCALE GENOMIC DNA]</scope>
    <source>
        <strain evidence="1 2">DSM 27865</strain>
    </source>
</reference>
<protein>
    <submittedName>
        <fullName evidence="1">Asp/Glu/hydantoin racemase</fullName>
    </submittedName>
</protein>
<dbReference type="NCBIfam" id="NF005679">
    <property type="entry name" value="PRK07475.1"/>
    <property type="match status" value="1"/>
</dbReference>
<accession>A0ABV2N133</accession>
<sequence length="249" mass="27296">MTVEQSTNRPPRRRPVHGATIGIIVLDTGFERLPGDVANAMTWRFPVHYHVVTGVRPQDVIEGNPEKALPAFYDAIDRLTELGVDGIATSCGFLAMVHPQLRAYSSVPVASSSLMQIPLVLQTLPVDRTVGVIISDRKSITDQHFLNVGAPVDLPLGELAFDGPIRANMRNNAARVSYAAQERDAFQTVERMLAETPSIGALVSECANLPPYSRAIQRTFGVPVYDVVSLVEWLHAGLRPRNFHSEPLP</sequence>
<dbReference type="RefSeq" id="WP_354196069.1">
    <property type="nucleotide sequence ID" value="NZ_JBEPML010000010.1"/>
</dbReference>
<dbReference type="Proteomes" id="UP001549076">
    <property type="component" value="Unassembled WGS sequence"/>
</dbReference>
<keyword evidence="2" id="KW-1185">Reference proteome</keyword>
<comment type="caution">
    <text evidence="1">The sequence shown here is derived from an EMBL/GenBank/DDBJ whole genome shotgun (WGS) entry which is preliminary data.</text>
</comment>
<dbReference type="EMBL" id="JBEPML010000010">
    <property type="protein sequence ID" value="MET3792763.1"/>
    <property type="molecule type" value="Genomic_DNA"/>
</dbReference>
<gene>
    <name evidence="1" type="ORF">ABID37_002986</name>
</gene>
<organism evidence="1 2">
    <name type="scientific">Aquamicrobium terrae</name>
    <dbReference type="NCBI Taxonomy" id="1324945"/>
    <lineage>
        <taxon>Bacteria</taxon>
        <taxon>Pseudomonadati</taxon>
        <taxon>Pseudomonadota</taxon>
        <taxon>Alphaproteobacteria</taxon>
        <taxon>Hyphomicrobiales</taxon>
        <taxon>Phyllobacteriaceae</taxon>
        <taxon>Aquamicrobium</taxon>
    </lineage>
</organism>
<name>A0ABV2N133_9HYPH</name>